<accession>A0A061BFA3</accession>
<name>A0A061BFA3_RHOTO</name>
<gene>
    <name evidence="2" type="ORF">RHTO0S_12e06150g</name>
</gene>
<evidence type="ECO:0000313" key="2">
    <source>
        <dbReference type="EMBL" id="CDR46551.1"/>
    </source>
</evidence>
<dbReference type="AlphaFoldDB" id="A0A061BFA3"/>
<evidence type="ECO:0000256" key="1">
    <source>
        <dbReference type="SAM" id="MobiDB-lite"/>
    </source>
</evidence>
<reference evidence="2" key="1">
    <citation type="journal article" date="2014" name="Genome Announc.">
        <title>Draft genome sequence of Rhodosporidium toruloides CECT1137, an oleaginous yeast of biotechnological interest.</title>
        <authorList>
            <person name="Morin N."/>
            <person name="Calcas X."/>
            <person name="Devillers H."/>
            <person name="Durrens P."/>
            <person name="Sherman D.J."/>
            <person name="Nicaud J.-M."/>
            <person name="Neuveglise C."/>
        </authorList>
    </citation>
    <scope>NUCLEOTIDE SEQUENCE</scope>
    <source>
        <strain evidence="2">CECT1137</strain>
    </source>
</reference>
<proteinExistence type="predicted"/>
<protein>
    <submittedName>
        <fullName evidence="2">RHTO0S12e06150g1_1</fullName>
    </submittedName>
</protein>
<feature type="region of interest" description="Disordered" evidence="1">
    <location>
        <begin position="1"/>
        <end position="40"/>
    </location>
</feature>
<organism evidence="2">
    <name type="scientific">Rhodotorula toruloides</name>
    <name type="common">Yeast</name>
    <name type="synonym">Rhodosporidium toruloides</name>
    <dbReference type="NCBI Taxonomy" id="5286"/>
    <lineage>
        <taxon>Eukaryota</taxon>
        <taxon>Fungi</taxon>
        <taxon>Dikarya</taxon>
        <taxon>Basidiomycota</taxon>
        <taxon>Pucciniomycotina</taxon>
        <taxon>Microbotryomycetes</taxon>
        <taxon>Sporidiobolales</taxon>
        <taxon>Sporidiobolaceae</taxon>
        <taxon>Rhodotorula</taxon>
    </lineage>
</organism>
<dbReference type="EMBL" id="LK052947">
    <property type="protein sequence ID" value="CDR46551.1"/>
    <property type="molecule type" value="Genomic_DNA"/>
</dbReference>
<sequence>MARADRVVGSTRRSGRIQDLDLNTNRPPRRRKPSSLPLTQHARLPPTLPLELVKEILEVLYDAGGHAGTLAACCAASRAFANVAKPILWRTVVVECQNAVNPYMEDYESQAHLPWFSAESWDLAERTRRQLRLLADNVELGAFVRHFTMADPNGVDRVNTALLWPHDIALLQDALLRLQAVETVRIGAIFSRDGYDLRLPARNPHLHTLRLPTLPIGSGFTDCFPKLRHLYIDDCICPQDLRPTAPPVTTLTIRQGIYDIDGILGSFDRTLTRLELDCVTYGSSTAEFLSSFALRMCSELTHITVVLRGGDDLHQRVENEEMERKRFYSPCLAPSIRDIADLPVILRFLSHLPRCQQVTLALKLPQLADPRLREKHNALWADVLREMRADGSWDELLPVTVRDPNTSPAPLPLIDSPPSRPPTLPLELVEGILEILYDEGGNADALAACCAASRAFARLARPIVWRTIVAECRNVLEPYQSEYKHEAASTSYSSACWDLEERTRRQLRTLAADPELCALVRTFVVTPPNGVERTYPAMMWPTDFALVHSALVRLPAVETVVTCNIRDPNHYTLDLPASNPRLHTLSTHNILFNENLFKSAPNLRDLRLQDVECHMLLRKDSTPRITSLVIGSCNSYAGNLVMSLRGTLTHLKIDCHLTDTGPDDWLPTLTFSMLSKLKAVTFVLRNFATTRNEAAWTGDHRTLEADIVRDSTATVTHILEIVRYLPRPQQVALSFALPPLANPRQREEDGEFWQHIVQDLRAHGVLDELIPNTVKEVDWSGVFGKD</sequence>
<dbReference type="OrthoDB" id="10277030at2759"/>